<evidence type="ECO:0000259" key="2">
    <source>
        <dbReference type="Pfam" id="PF00535"/>
    </source>
</evidence>
<dbReference type="PANTHER" id="PTHR43646:SF3">
    <property type="entry name" value="SLR1566 PROTEIN"/>
    <property type="match status" value="1"/>
</dbReference>
<dbReference type="InterPro" id="IPR029044">
    <property type="entry name" value="Nucleotide-diphossugar_trans"/>
</dbReference>
<feature type="transmembrane region" description="Helical" evidence="1">
    <location>
        <begin position="304"/>
        <end position="321"/>
    </location>
</feature>
<accession>A0ABP7PXP8</accession>
<evidence type="ECO:0000313" key="3">
    <source>
        <dbReference type="EMBL" id="GAA3973125.1"/>
    </source>
</evidence>
<evidence type="ECO:0000256" key="1">
    <source>
        <dbReference type="SAM" id="Phobius"/>
    </source>
</evidence>
<feature type="transmembrane region" description="Helical" evidence="1">
    <location>
        <begin position="276"/>
        <end position="298"/>
    </location>
</feature>
<comment type="caution">
    <text evidence="3">The sequence shown here is derived from an EMBL/GenBank/DDBJ whole genome shotgun (WGS) entry which is preliminary data.</text>
</comment>
<feature type="domain" description="Glycosyltransferase 2-like" evidence="2">
    <location>
        <begin position="45"/>
        <end position="157"/>
    </location>
</feature>
<dbReference type="EMBL" id="BAAAZC010000018">
    <property type="protein sequence ID" value="GAA3973125.1"/>
    <property type="molecule type" value="Genomic_DNA"/>
</dbReference>
<feature type="transmembrane region" description="Helical" evidence="1">
    <location>
        <begin position="333"/>
        <end position="351"/>
    </location>
</feature>
<keyword evidence="1" id="KW-0472">Membrane</keyword>
<proteinExistence type="predicted"/>
<protein>
    <submittedName>
        <fullName evidence="3">Hydroxychlorobactene glucosyltransferase CruC</fullName>
    </submittedName>
</protein>
<dbReference type="Pfam" id="PF00535">
    <property type="entry name" value="Glycos_transf_2"/>
    <property type="match status" value="1"/>
</dbReference>
<dbReference type="Proteomes" id="UP001500742">
    <property type="component" value="Unassembled WGS sequence"/>
</dbReference>
<feature type="transmembrane region" description="Helical" evidence="1">
    <location>
        <begin position="6"/>
        <end position="28"/>
    </location>
</feature>
<keyword evidence="1" id="KW-0812">Transmembrane</keyword>
<evidence type="ECO:0000313" key="4">
    <source>
        <dbReference type="Proteomes" id="UP001500742"/>
    </source>
</evidence>
<dbReference type="InterPro" id="IPR001173">
    <property type="entry name" value="Glyco_trans_2-like"/>
</dbReference>
<name>A0ABP7PXP8_9SPHI</name>
<reference evidence="4" key="1">
    <citation type="journal article" date="2019" name="Int. J. Syst. Evol. Microbiol.">
        <title>The Global Catalogue of Microorganisms (GCM) 10K type strain sequencing project: providing services to taxonomists for standard genome sequencing and annotation.</title>
        <authorList>
            <consortium name="The Broad Institute Genomics Platform"/>
            <consortium name="The Broad Institute Genome Sequencing Center for Infectious Disease"/>
            <person name="Wu L."/>
            <person name="Ma J."/>
        </authorList>
    </citation>
    <scope>NUCLEOTIDE SEQUENCE [LARGE SCALE GENOMIC DNA]</scope>
    <source>
        <strain evidence="4">JCM 16601</strain>
    </source>
</reference>
<dbReference type="SUPFAM" id="SSF53448">
    <property type="entry name" value="Nucleotide-diphospho-sugar transferases"/>
    <property type="match status" value="1"/>
</dbReference>
<keyword evidence="4" id="KW-1185">Reference proteome</keyword>
<gene>
    <name evidence="3" type="primary">cruC</name>
    <name evidence="3" type="ORF">GCM10022210_24090</name>
</gene>
<organism evidence="3 4">
    <name type="scientific">Mucilaginibacter dorajii</name>
    <dbReference type="NCBI Taxonomy" id="692994"/>
    <lineage>
        <taxon>Bacteria</taxon>
        <taxon>Pseudomonadati</taxon>
        <taxon>Bacteroidota</taxon>
        <taxon>Sphingobacteriia</taxon>
        <taxon>Sphingobacteriales</taxon>
        <taxon>Sphingobacteriaceae</taxon>
        <taxon>Mucilaginibacter</taxon>
    </lineage>
</organism>
<dbReference type="PANTHER" id="PTHR43646">
    <property type="entry name" value="GLYCOSYLTRANSFERASE"/>
    <property type="match status" value="1"/>
</dbReference>
<keyword evidence="1" id="KW-1133">Transmembrane helix</keyword>
<sequence>MIYKVTAIILITLFFIILRFTVTLFNFISDPKLRRVAKHYTDKVSILIPARNEADNIITLLQSIQQQDYQHYEVIILDDASTDETYSICAAFALQHPQFKVIKGHKLPTGWIGKNYACHQLAQQATGTYLLFLDADEKVQPGLINSAVHRMQVNNLGLLSLFTNQEMVTLGEKLVVPLMHYILLNLLPVKLVSLVKNPSVAAASGQFMLFDADIYLQEQWHRAVKDKVVEDVEIMKLIKAKSYNGEALLANGLISCRMYKSYNEAINGFSKNFLAAFNYSVIGFLIYLTLVIIFPLVLVMTLNLPLILFMFGLIALSRIMISLSSGQNALYNVLLHPLQMVNLLIIAVLSIQKHLTGTTVWKGRRI</sequence>
<dbReference type="Gene3D" id="3.90.550.10">
    <property type="entry name" value="Spore Coat Polysaccharide Biosynthesis Protein SpsA, Chain A"/>
    <property type="match status" value="1"/>
</dbReference>